<keyword evidence="8" id="KW-1185">Reference proteome</keyword>
<feature type="binding site" evidence="6">
    <location>
        <position position="151"/>
    </location>
    <ligand>
        <name>NAD(+)</name>
        <dbReference type="ChEBI" id="CHEBI:57540"/>
    </ligand>
</feature>
<keyword evidence="1 6" id="KW-0808">Transferase</keyword>
<evidence type="ECO:0000256" key="1">
    <source>
        <dbReference type="ARBA" id="ARBA00022679"/>
    </source>
</evidence>
<comment type="caution">
    <text evidence="6">Lacks conserved residue(s) required for the propagation of feature annotation.</text>
</comment>
<dbReference type="GO" id="GO:0006741">
    <property type="term" value="P:NADP+ biosynthetic process"/>
    <property type="evidence" value="ECO:0007669"/>
    <property type="project" value="UniProtKB-UniRule"/>
</dbReference>
<dbReference type="GO" id="GO:0051287">
    <property type="term" value="F:NAD binding"/>
    <property type="evidence" value="ECO:0007669"/>
    <property type="project" value="UniProtKB-ARBA"/>
</dbReference>
<comment type="catalytic activity">
    <reaction evidence="5 6">
        <text>NAD(+) + ATP = ADP + NADP(+) + H(+)</text>
        <dbReference type="Rhea" id="RHEA:18629"/>
        <dbReference type="ChEBI" id="CHEBI:15378"/>
        <dbReference type="ChEBI" id="CHEBI:30616"/>
        <dbReference type="ChEBI" id="CHEBI:57540"/>
        <dbReference type="ChEBI" id="CHEBI:58349"/>
        <dbReference type="ChEBI" id="CHEBI:456216"/>
        <dbReference type="EC" id="2.7.1.23"/>
    </reaction>
</comment>
<feature type="binding site" evidence="6">
    <location>
        <position position="222"/>
    </location>
    <ligand>
        <name>NAD(+)</name>
        <dbReference type="ChEBI" id="CHEBI:57540"/>
    </ligand>
</feature>
<dbReference type="InterPro" id="IPR002504">
    <property type="entry name" value="NADK"/>
</dbReference>
<feature type="binding site" evidence="6">
    <location>
        <position position="153"/>
    </location>
    <ligand>
        <name>NAD(+)</name>
        <dbReference type="ChEBI" id="CHEBI:57540"/>
    </ligand>
</feature>
<keyword evidence="3 6" id="KW-0521">NADP</keyword>
<dbReference type="GO" id="GO:0005737">
    <property type="term" value="C:cytoplasm"/>
    <property type="evidence" value="ECO:0007669"/>
    <property type="project" value="UniProtKB-SubCell"/>
</dbReference>
<keyword evidence="6" id="KW-0547">Nucleotide-binding</keyword>
<protein>
    <recommendedName>
        <fullName evidence="6">NAD kinase</fullName>
        <ecNumber evidence="6">2.7.1.23</ecNumber>
    </recommendedName>
    <alternativeName>
        <fullName evidence="6">ATP-dependent NAD kinase</fullName>
    </alternativeName>
</protein>
<evidence type="ECO:0000256" key="4">
    <source>
        <dbReference type="ARBA" id="ARBA00023027"/>
    </source>
</evidence>
<comment type="subcellular location">
    <subcellularLocation>
        <location evidence="6">Cytoplasm</location>
    </subcellularLocation>
</comment>
<dbReference type="InterPro" id="IPR017438">
    <property type="entry name" value="ATP-NAD_kinase_N"/>
</dbReference>
<dbReference type="GO" id="GO:0019674">
    <property type="term" value="P:NAD+ metabolic process"/>
    <property type="evidence" value="ECO:0007669"/>
    <property type="project" value="InterPro"/>
</dbReference>
<feature type="binding site" evidence="6">
    <location>
        <begin position="164"/>
        <end position="169"/>
    </location>
    <ligand>
        <name>NAD(+)</name>
        <dbReference type="ChEBI" id="CHEBI:57540"/>
    </ligand>
</feature>
<keyword evidence="2 6" id="KW-0418">Kinase</keyword>
<proteinExistence type="inferred from homology"/>
<dbReference type="EMBL" id="NHMP01000001">
    <property type="protein sequence ID" value="OXE51344.1"/>
    <property type="molecule type" value="Genomic_DNA"/>
</dbReference>
<evidence type="ECO:0000256" key="3">
    <source>
        <dbReference type="ARBA" id="ARBA00022857"/>
    </source>
</evidence>
<keyword evidence="6" id="KW-0067">ATP-binding</keyword>
<feature type="active site" description="Proton acceptor" evidence="6">
    <location>
        <position position="49"/>
    </location>
</feature>
<dbReference type="HAMAP" id="MF_00361">
    <property type="entry name" value="NAD_kinase"/>
    <property type="match status" value="1"/>
</dbReference>
<comment type="function">
    <text evidence="6">Involved in the regulation of the intracellular balance of NAD and NADP, and is a key enzyme in the biosynthesis of NADP. Catalyzes specifically the phosphorylation on 2'-hydroxyl of the adenosine moiety of NAD to yield NADP.</text>
</comment>
<evidence type="ECO:0000313" key="7">
    <source>
        <dbReference type="EMBL" id="OXE51344.1"/>
    </source>
</evidence>
<keyword evidence="6" id="KW-0963">Cytoplasm</keyword>
<gene>
    <name evidence="7" type="primary">ppnK</name>
    <name evidence="6" type="synonym">nadK</name>
    <name evidence="7" type="ORF">ADH67_01405</name>
</gene>
<comment type="similarity">
    <text evidence="6">Belongs to the NAD kinase family.</text>
</comment>
<dbReference type="EC" id="2.7.1.23" evidence="6"/>
<comment type="caution">
    <text evidence="7">The sequence shown here is derived from an EMBL/GenBank/DDBJ whole genome shotgun (WGS) entry which is preliminary data.</text>
</comment>
<evidence type="ECO:0000256" key="6">
    <source>
        <dbReference type="HAMAP-Rule" id="MF_00361"/>
    </source>
</evidence>
<dbReference type="PANTHER" id="PTHR20275">
    <property type="entry name" value="NAD KINASE"/>
    <property type="match status" value="1"/>
</dbReference>
<dbReference type="AlphaFoldDB" id="A0A227KTX1"/>
<accession>A0A227KTX1</accession>
<dbReference type="GO" id="GO:0003951">
    <property type="term" value="F:NAD+ kinase activity"/>
    <property type="evidence" value="ECO:0007669"/>
    <property type="project" value="UniProtKB-UniRule"/>
</dbReference>
<dbReference type="GO" id="GO:0046872">
    <property type="term" value="F:metal ion binding"/>
    <property type="evidence" value="ECO:0007669"/>
    <property type="project" value="UniProtKB-UniRule"/>
</dbReference>
<dbReference type="InterPro" id="IPR016064">
    <property type="entry name" value="NAD/diacylglycerol_kinase_sf"/>
</dbReference>
<dbReference type="SUPFAM" id="SSF111331">
    <property type="entry name" value="NAD kinase/diacylglycerol kinase-like"/>
    <property type="match status" value="1"/>
</dbReference>
<reference evidence="8" key="1">
    <citation type="submission" date="2017-05" db="EMBL/GenBank/DDBJ databases">
        <title>Improved OligoMM genomes.</title>
        <authorList>
            <person name="Garzetti D."/>
        </authorList>
    </citation>
    <scope>NUCLEOTIDE SEQUENCE [LARGE SCALE GENOMIC DNA]</scope>
    <source>
        <strain evidence="8">YL45</strain>
    </source>
</reference>
<dbReference type="Gene3D" id="2.60.200.30">
    <property type="entry name" value="Probable inorganic polyphosphate/atp-NAD kinase, domain 2"/>
    <property type="match status" value="1"/>
</dbReference>
<feature type="binding site" evidence="6">
    <location>
        <begin position="123"/>
        <end position="124"/>
    </location>
    <ligand>
        <name>NAD(+)</name>
        <dbReference type="ChEBI" id="CHEBI:57540"/>
    </ligand>
</feature>
<feature type="binding site" evidence="6">
    <location>
        <position position="188"/>
    </location>
    <ligand>
        <name>NAD(+)</name>
        <dbReference type="ChEBI" id="CHEBI:57540"/>
    </ligand>
</feature>
<dbReference type="Pfam" id="PF01513">
    <property type="entry name" value="NAD_kinase"/>
    <property type="match status" value="1"/>
</dbReference>
<dbReference type="GO" id="GO:0005524">
    <property type="term" value="F:ATP binding"/>
    <property type="evidence" value="ECO:0007669"/>
    <property type="project" value="UniProtKB-KW"/>
</dbReference>
<evidence type="ECO:0000256" key="2">
    <source>
        <dbReference type="ARBA" id="ARBA00022777"/>
    </source>
</evidence>
<organism evidence="7 8">
    <name type="scientific">Turicimonas muris</name>
    <dbReference type="NCBI Taxonomy" id="1796652"/>
    <lineage>
        <taxon>Bacteria</taxon>
        <taxon>Pseudomonadati</taxon>
        <taxon>Pseudomonadota</taxon>
        <taxon>Betaproteobacteria</taxon>
        <taxon>Burkholderiales</taxon>
        <taxon>Sutterellaceae</taxon>
        <taxon>Turicimonas</taxon>
    </lineage>
</organism>
<dbReference type="Pfam" id="PF20143">
    <property type="entry name" value="NAD_kinase_C"/>
    <property type="match status" value="1"/>
</dbReference>
<sequence>MKKLAEIFTKTGREVLLEHEAAEVLGFEKGYTLPEIGKLADLAVILGGDGTMLGICRKLVSYRVPVIGINAGHLGFITDICFDNMESEIKEVLDGHYFIDSRIFLKADQVRNGETIYSGIALNEICVSRGISGGMIDFSVAVNKLQLSAQRADGIIFSTPTGSTAYALSVGGPLIAPTVPCILMISVAPHTLSNRPLILAQESLIELDILDIRDAGLYYDMQDFTEVKVGDKIVIKPYEHPLHILHPRSHNFFDTINRKLHWNLMPTTRTPS</sequence>
<dbReference type="Gene3D" id="3.40.50.10330">
    <property type="entry name" value="Probable inorganic polyphosphate/atp-NAD kinase, domain 1"/>
    <property type="match status" value="1"/>
</dbReference>
<dbReference type="PANTHER" id="PTHR20275:SF0">
    <property type="entry name" value="NAD KINASE"/>
    <property type="match status" value="1"/>
</dbReference>
<feature type="binding site" evidence="6">
    <location>
        <begin position="49"/>
        <end position="50"/>
    </location>
    <ligand>
        <name>NAD(+)</name>
        <dbReference type="ChEBI" id="CHEBI:57540"/>
    </ligand>
</feature>
<name>A0A227KTX1_9BURK</name>
<evidence type="ECO:0000313" key="8">
    <source>
        <dbReference type="Proteomes" id="UP000214610"/>
    </source>
</evidence>
<dbReference type="InterPro" id="IPR017437">
    <property type="entry name" value="ATP-NAD_kinase_PpnK-typ_C"/>
</dbReference>
<evidence type="ECO:0000256" key="5">
    <source>
        <dbReference type="ARBA" id="ARBA00047925"/>
    </source>
</evidence>
<dbReference type="Proteomes" id="UP000214610">
    <property type="component" value="Unassembled WGS sequence"/>
</dbReference>
<comment type="cofactor">
    <cofactor evidence="6">
        <name>a divalent metal cation</name>
        <dbReference type="ChEBI" id="CHEBI:60240"/>
    </cofactor>
</comment>
<keyword evidence="4 6" id="KW-0520">NAD</keyword>